<dbReference type="eggNOG" id="COG1308">
    <property type="taxonomic scope" value="Bacteria"/>
</dbReference>
<dbReference type="RefSeq" id="WP_044040404.1">
    <property type="nucleotide sequence ID" value="NZ_HG917869.1"/>
</dbReference>
<keyword evidence="1" id="KW-0472">Membrane</keyword>
<dbReference type="Gene3D" id="1.10.8.10">
    <property type="entry name" value="DNA helicase RuvA subunit, C-terminal domain"/>
    <property type="match status" value="1"/>
</dbReference>
<dbReference type="OrthoDB" id="3183239at2"/>
<keyword evidence="1" id="KW-0812">Transmembrane</keyword>
<dbReference type="SUPFAM" id="SSF46934">
    <property type="entry name" value="UBA-like"/>
    <property type="match status" value="1"/>
</dbReference>
<dbReference type="Pfam" id="PF14242">
    <property type="entry name" value="DUF4342"/>
    <property type="match status" value="1"/>
</dbReference>
<keyword evidence="4" id="KW-1185">Reference proteome</keyword>
<dbReference type="InterPro" id="IPR009060">
    <property type="entry name" value="UBA-like_sf"/>
</dbReference>
<proteinExistence type="predicted"/>
<feature type="transmembrane region" description="Helical" evidence="1">
    <location>
        <begin position="105"/>
        <end position="128"/>
    </location>
</feature>
<keyword evidence="1" id="KW-1133">Transmembrane helix</keyword>
<dbReference type="InterPro" id="IPR025642">
    <property type="entry name" value="DUF4342"/>
</dbReference>
<sequence length="169" mass="19430">MERKEMIEKLMNKANVSYEKAEEALEKCNWDMLDAIIYLEREKIEKEESKAVVCVPEVHKENEGHDGLGRLLGRIFKFIGKIIRKGNVNYFHINKEGKEPIKISITISTVLLILAFWPVMILLIIGLFSGYKYSIKGKDIKCNEVNNVFNKASEAADSIKNNFNEGYKN</sequence>
<organism evidence="3 4">
    <name type="scientific">Clostridium bornimense</name>
    <dbReference type="NCBI Taxonomy" id="1216932"/>
    <lineage>
        <taxon>Bacteria</taxon>
        <taxon>Bacillati</taxon>
        <taxon>Bacillota</taxon>
        <taxon>Clostridia</taxon>
        <taxon>Eubacteriales</taxon>
        <taxon>Clostridiaceae</taxon>
        <taxon>Clostridium</taxon>
    </lineage>
</organism>
<evidence type="ECO:0000313" key="4">
    <source>
        <dbReference type="Proteomes" id="UP000019426"/>
    </source>
</evidence>
<feature type="domain" description="DUF4342" evidence="2">
    <location>
        <begin position="75"/>
        <end position="135"/>
    </location>
</feature>
<dbReference type="STRING" id="1216932.CM240_3146"/>
<name>W6S0I1_9CLOT</name>
<dbReference type="AlphaFoldDB" id="W6S0I1"/>
<dbReference type="CDD" id="cd14360">
    <property type="entry name" value="UBA_NAC_like_bac"/>
    <property type="match status" value="1"/>
</dbReference>
<dbReference type="KEGG" id="clt:CM240_3146"/>
<evidence type="ECO:0000259" key="2">
    <source>
        <dbReference type="Pfam" id="PF14242"/>
    </source>
</evidence>
<dbReference type="PATRIC" id="fig|1216932.3.peg.3114"/>
<dbReference type="HOGENOM" id="CLU_115782_1_0_9"/>
<protein>
    <recommendedName>
        <fullName evidence="2">DUF4342 domain-containing protein</fullName>
    </recommendedName>
</protein>
<evidence type="ECO:0000256" key="1">
    <source>
        <dbReference type="SAM" id="Phobius"/>
    </source>
</evidence>
<dbReference type="EMBL" id="HG917869">
    <property type="protein sequence ID" value="CDM70263.1"/>
    <property type="molecule type" value="Genomic_DNA"/>
</dbReference>
<dbReference type="Proteomes" id="UP000019426">
    <property type="component" value="Chromosome M2/40_rep2"/>
</dbReference>
<accession>W6S0I1</accession>
<evidence type="ECO:0000313" key="3">
    <source>
        <dbReference type="EMBL" id="CDM70263.1"/>
    </source>
</evidence>
<gene>
    <name evidence="3" type="ORF">CM240_3146</name>
</gene>
<reference evidence="3 4" key="1">
    <citation type="submission" date="2013-11" db="EMBL/GenBank/DDBJ databases">
        <title>Complete genome sequence of Clostridum sp. M2/40.</title>
        <authorList>
            <person name="Wibberg D."/>
            <person name="Puehler A."/>
            <person name="Schlueter A."/>
        </authorList>
    </citation>
    <scope>NUCLEOTIDE SEQUENCE [LARGE SCALE GENOMIC DNA]</scope>
    <source>
        <strain evidence="4">M2/40</strain>
    </source>
</reference>